<sequence>MYGPDSQILERDNWSSSISSLQYSLALCIPASCTTEESINALPFQVSETGLNFEERFCRLPNDKPWAPVDYVALVIFSIIGILTCLSTSYDLYYTKILKRAKILLKPSSGQFHQTLFG</sequence>
<feature type="non-terminal residue" evidence="2">
    <location>
        <position position="118"/>
    </location>
</feature>
<proteinExistence type="predicted"/>
<organism evidence="2 3">
    <name type="scientific">Iphiclides podalirius</name>
    <name type="common">scarce swallowtail</name>
    <dbReference type="NCBI Taxonomy" id="110791"/>
    <lineage>
        <taxon>Eukaryota</taxon>
        <taxon>Metazoa</taxon>
        <taxon>Ecdysozoa</taxon>
        <taxon>Arthropoda</taxon>
        <taxon>Hexapoda</taxon>
        <taxon>Insecta</taxon>
        <taxon>Pterygota</taxon>
        <taxon>Neoptera</taxon>
        <taxon>Endopterygota</taxon>
        <taxon>Lepidoptera</taxon>
        <taxon>Glossata</taxon>
        <taxon>Ditrysia</taxon>
        <taxon>Papilionoidea</taxon>
        <taxon>Papilionidae</taxon>
        <taxon>Papilioninae</taxon>
        <taxon>Iphiclides</taxon>
    </lineage>
</organism>
<keyword evidence="1" id="KW-0812">Transmembrane</keyword>
<evidence type="ECO:0000313" key="2">
    <source>
        <dbReference type="EMBL" id="CAH2076891.1"/>
    </source>
</evidence>
<keyword evidence="1" id="KW-0472">Membrane</keyword>
<evidence type="ECO:0000256" key="1">
    <source>
        <dbReference type="SAM" id="Phobius"/>
    </source>
</evidence>
<dbReference type="EMBL" id="OW152821">
    <property type="protein sequence ID" value="CAH2076891.1"/>
    <property type="molecule type" value="Genomic_DNA"/>
</dbReference>
<feature type="transmembrane region" description="Helical" evidence="1">
    <location>
        <begin position="71"/>
        <end position="93"/>
    </location>
</feature>
<protein>
    <recommendedName>
        <fullName evidence="4">Nose resistant-to-fluoxetine protein N-terminal domain-containing protein</fullName>
    </recommendedName>
</protein>
<evidence type="ECO:0000313" key="3">
    <source>
        <dbReference type="Proteomes" id="UP000837857"/>
    </source>
</evidence>
<keyword evidence="3" id="KW-1185">Reference proteome</keyword>
<keyword evidence="1" id="KW-1133">Transmembrane helix</keyword>
<accession>A0ABN8J673</accession>
<gene>
    <name evidence="2" type="ORF">IPOD504_LOCUS17458</name>
</gene>
<dbReference type="Proteomes" id="UP000837857">
    <property type="component" value="Chromosome 9"/>
</dbReference>
<name>A0ABN8J673_9NEOP</name>
<reference evidence="2" key="1">
    <citation type="submission" date="2022-03" db="EMBL/GenBank/DDBJ databases">
        <authorList>
            <person name="Martin H S."/>
        </authorList>
    </citation>
    <scope>NUCLEOTIDE SEQUENCE</scope>
</reference>
<evidence type="ECO:0008006" key="4">
    <source>
        <dbReference type="Google" id="ProtNLM"/>
    </source>
</evidence>